<dbReference type="EMBL" id="CAJNOW010010716">
    <property type="protein sequence ID" value="CAF1586881.1"/>
    <property type="molecule type" value="Genomic_DNA"/>
</dbReference>
<evidence type="ECO:0000313" key="1">
    <source>
        <dbReference type="EMBL" id="CAF1068767.1"/>
    </source>
</evidence>
<dbReference type="EMBL" id="CAJNOV010001566">
    <property type="protein sequence ID" value="CAF1068767.1"/>
    <property type="molecule type" value="Genomic_DNA"/>
</dbReference>
<dbReference type="PANTHER" id="PTHR37162">
    <property type="entry name" value="HAT FAMILY DIMERISATION DOMAINCONTAINING PROTEIN-RELATED"/>
    <property type="match status" value="1"/>
</dbReference>
<name>A0A814LNS5_9BILA</name>
<evidence type="ECO:0000313" key="3">
    <source>
        <dbReference type="EMBL" id="CAF4171010.1"/>
    </source>
</evidence>
<reference evidence="1" key="1">
    <citation type="submission" date="2021-02" db="EMBL/GenBank/DDBJ databases">
        <authorList>
            <person name="Nowell W R."/>
        </authorList>
    </citation>
    <scope>NUCLEOTIDE SEQUENCE</scope>
</reference>
<dbReference type="AlphaFoldDB" id="A0A814LNS5"/>
<protein>
    <submittedName>
        <fullName evidence="1">Uncharacterized protein</fullName>
    </submittedName>
</protein>
<dbReference type="EMBL" id="CAJOBH010012717">
    <property type="protein sequence ID" value="CAF4171010.1"/>
    <property type="molecule type" value="Genomic_DNA"/>
</dbReference>
<evidence type="ECO:0000313" key="4">
    <source>
        <dbReference type="Proteomes" id="UP000663855"/>
    </source>
</evidence>
<dbReference type="OrthoDB" id="10033706at2759"/>
<dbReference type="Proteomes" id="UP000681967">
    <property type="component" value="Unassembled WGS sequence"/>
</dbReference>
<dbReference type="Proteomes" id="UP000663834">
    <property type="component" value="Unassembled WGS sequence"/>
</dbReference>
<accession>A0A814LNS5</accession>
<evidence type="ECO:0000313" key="2">
    <source>
        <dbReference type="EMBL" id="CAF1586881.1"/>
    </source>
</evidence>
<sequence>MDDVNMIDVDIEEVQIEVTSSTTSSRIIKKKKGVFHHDSTKARCKACLKTFSVHCDGKSALDKHLTSHAHKKSMKSLNKNCSVTQFITPERELDKISAAECVLVFHGVKHGHSYRSQDCTVDLIRTIFESSSFAKSISCGETKARAIACKVLGPYFTTIIIDDLLKARFYSLSGDASNKGSCKTFPFAVQYFSEIGVSRGLIEFINDSNEIAVNIFNNICKVIDKYKFKLENLTSFGSDNTNVNFGKNHSVFQLLKEKVSHLLKGDCYCHVLHNAVHTAHDDLPIDIETILCKLYSYFSRSAKRMENLKEYFDFVQVDFQAELQLQRSYTTAIDPHFIITHLLNKLQRKLSDKYYGNNTRLLLKQLKEIGETKCVELETAFDLFINKVIAYVKSYFDVNGSFYEKLSFFNAQSFNFRMWKNVIDITDFKNEKLSDKIKFYISSKTNDSYSWSINDQTVVCDDHDNEQMISPSNKEDEDFIRSDQLWAYLLNTNPNATLNWKKTDLLCLLHSMYKFLCRNNF</sequence>
<dbReference type="PANTHER" id="PTHR37162:SF1">
    <property type="entry name" value="BED-TYPE DOMAIN-CONTAINING PROTEIN"/>
    <property type="match status" value="1"/>
</dbReference>
<proteinExistence type="predicted"/>
<gene>
    <name evidence="3" type="ORF">BYL167_LOCUS22399</name>
    <name evidence="1" type="ORF">CJN711_LOCUS5602</name>
    <name evidence="2" type="ORF">KQP761_LOCUS20760</name>
</gene>
<dbReference type="Proteomes" id="UP000663855">
    <property type="component" value="Unassembled WGS sequence"/>
</dbReference>
<comment type="caution">
    <text evidence="1">The sequence shown here is derived from an EMBL/GenBank/DDBJ whole genome shotgun (WGS) entry which is preliminary data.</text>
</comment>
<organism evidence="1 4">
    <name type="scientific">Rotaria magnacalcarata</name>
    <dbReference type="NCBI Taxonomy" id="392030"/>
    <lineage>
        <taxon>Eukaryota</taxon>
        <taxon>Metazoa</taxon>
        <taxon>Spiralia</taxon>
        <taxon>Gnathifera</taxon>
        <taxon>Rotifera</taxon>
        <taxon>Eurotatoria</taxon>
        <taxon>Bdelloidea</taxon>
        <taxon>Philodinida</taxon>
        <taxon>Philodinidae</taxon>
        <taxon>Rotaria</taxon>
    </lineage>
</organism>